<keyword evidence="1" id="KW-0812">Transmembrane</keyword>
<proteinExistence type="predicted"/>
<evidence type="ECO:0000313" key="3">
    <source>
        <dbReference type="EMBL" id="MBB6628911.1"/>
    </source>
</evidence>
<evidence type="ECO:0000313" key="4">
    <source>
        <dbReference type="Proteomes" id="UP000523955"/>
    </source>
</evidence>
<feature type="transmembrane region" description="Helical" evidence="1">
    <location>
        <begin position="6"/>
        <end position="27"/>
    </location>
</feature>
<organism evidence="3 4">
    <name type="scientific">Nocardioides luti</name>
    <dbReference type="NCBI Taxonomy" id="2761101"/>
    <lineage>
        <taxon>Bacteria</taxon>
        <taxon>Bacillati</taxon>
        <taxon>Actinomycetota</taxon>
        <taxon>Actinomycetes</taxon>
        <taxon>Propionibacteriales</taxon>
        <taxon>Nocardioidaceae</taxon>
        <taxon>Nocardioides</taxon>
    </lineage>
</organism>
<dbReference type="Proteomes" id="UP000523955">
    <property type="component" value="Unassembled WGS sequence"/>
</dbReference>
<dbReference type="InterPro" id="IPR021994">
    <property type="entry name" value="DUF3592"/>
</dbReference>
<gene>
    <name evidence="3" type="ORF">H5V45_16405</name>
</gene>
<comment type="caution">
    <text evidence="3">The sequence shown here is derived from an EMBL/GenBank/DDBJ whole genome shotgun (WGS) entry which is preliminary data.</text>
</comment>
<dbReference type="Pfam" id="PF12158">
    <property type="entry name" value="DUF3592"/>
    <property type="match status" value="1"/>
</dbReference>
<dbReference type="EMBL" id="JACKXE010000001">
    <property type="protein sequence ID" value="MBB6628911.1"/>
    <property type="molecule type" value="Genomic_DNA"/>
</dbReference>
<protein>
    <submittedName>
        <fullName evidence="3">DUF3592 domain-containing protein</fullName>
    </submittedName>
</protein>
<evidence type="ECO:0000259" key="2">
    <source>
        <dbReference type="Pfam" id="PF12158"/>
    </source>
</evidence>
<name>A0A7X0RIG5_9ACTN</name>
<accession>A0A7X0RIG5</accession>
<evidence type="ECO:0000256" key="1">
    <source>
        <dbReference type="SAM" id="Phobius"/>
    </source>
</evidence>
<reference evidence="3 4" key="1">
    <citation type="submission" date="2020-08" db="EMBL/GenBank/DDBJ databases">
        <authorList>
            <person name="Seo M.-J."/>
        </authorList>
    </citation>
    <scope>NUCLEOTIDE SEQUENCE [LARGE SCALE GENOMIC DNA]</scope>
    <source>
        <strain evidence="3 4">KIGAM211</strain>
    </source>
</reference>
<dbReference type="RefSeq" id="WP_185253920.1">
    <property type="nucleotide sequence ID" value="NZ_JACKXE010000001.1"/>
</dbReference>
<sequence length="157" mass="16577">MTVHVLASALLLGAGAVFLLGAGLLFLRGLRQRRFAAGFRASAVEVLAEVLSLEAKDVSLTTNPETLYFPVVSFTTAEGRAVTAECLTGVPAPPPPVGQQVAVRYDPQHPERVEVLDDAEGPVSAALTSFLLARVLLGLAVAMPLAWLVLVFVVWTS</sequence>
<keyword evidence="4" id="KW-1185">Reference proteome</keyword>
<dbReference type="AlphaFoldDB" id="A0A7X0RIG5"/>
<keyword evidence="1" id="KW-1133">Transmembrane helix</keyword>
<feature type="transmembrane region" description="Helical" evidence="1">
    <location>
        <begin position="135"/>
        <end position="155"/>
    </location>
</feature>
<feature type="domain" description="DUF3592" evidence="2">
    <location>
        <begin position="48"/>
        <end position="116"/>
    </location>
</feature>
<keyword evidence="1" id="KW-0472">Membrane</keyword>